<dbReference type="AlphaFoldDB" id="A0A5J4LP12"/>
<name>A0A5J4LP12_9ACTN</name>
<protein>
    <submittedName>
        <fullName evidence="1">Uncharacterized protein</fullName>
    </submittedName>
</protein>
<gene>
    <name evidence="1" type="ORF">San01_57270</name>
</gene>
<dbReference type="EMBL" id="BLAG01000018">
    <property type="protein sequence ID" value="GES33239.1"/>
    <property type="molecule type" value="Genomic_DNA"/>
</dbReference>
<evidence type="ECO:0000313" key="2">
    <source>
        <dbReference type="Proteomes" id="UP000325598"/>
    </source>
</evidence>
<evidence type="ECO:0000313" key="1">
    <source>
        <dbReference type="EMBL" id="GES33239.1"/>
    </source>
</evidence>
<dbReference type="Proteomes" id="UP000325598">
    <property type="component" value="Unassembled WGS sequence"/>
</dbReference>
<reference evidence="1 2" key="1">
    <citation type="submission" date="2019-10" db="EMBL/GenBank/DDBJ databases">
        <title>Whole genome shotgun sequence of Streptomyces angustmyceticus NBRC 3934.</title>
        <authorList>
            <person name="Hosoyama A."/>
            <person name="Ichikawa N."/>
            <person name="Kimura A."/>
            <person name="Kitahashi Y."/>
            <person name="Komaki H."/>
            <person name="Uohara A."/>
        </authorList>
    </citation>
    <scope>NUCLEOTIDE SEQUENCE [LARGE SCALE GENOMIC DNA]</scope>
    <source>
        <strain evidence="1 2">NBRC 3934</strain>
    </source>
</reference>
<accession>A0A5J4LP12</accession>
<keyword evidence="2" id="KW-1185">Reference proteome</keyword>
<sequence>MGWRSCDRGRNKGLRDVHFRQRQPCTRSIVNDIGPQLSLVPLPFQEIFKYNGQPDGRAGSPPTIGLRLLNQALEVPSAPNLEHWFPSPHMPKLNQSPDLVAARRTGHYGLGRIVGNPGAETLGIQKHVEGLSAKGLRCLATRTRQALRPSPRIGPAFKAA</sequence>
<organism evidence="1 2">
    <name type="scientific">Streptomyces angustmyceticus</name>
    <dbReference type="NCBI Taxonomy" id="285578"/>
    <lineage>
        <taxon>Bacteria</taxon>
        <taxon>Bacillati</taxon>
        <taxon>Actinomycetota</taxon>
        <taxon>Actinomycetes</taxon>
        <taxon>Kitasatosporales</taxon>
        <taxon>Streptomycetaceae</taxon>
        <taxon>Streptomyces</taxon>
    </lineage>
</organism>
<proteinExistence type="predicted"/>
<comment type="caution">
    <text evidence="1">The sequence shown here is derived from an EMBL/GenBank/DDBJ whole genome shotgun (WGS) entry which is preliminary data.</text>
</comment>